<evidence type="ECO:0000313" key="3">
    <source>
        <dbReference type="Proteomes" id="UP001066276"/>
    </source>
</evidence>
<name>A0AAV7R2S6_PLEWA</name>
<keyword evidence="1" id="KW-0175">Coiled coil</keyword>
<proteinExistence type="predicted"/>
<feature type="coiled-coil region" evidence="1">
    <location>
        <begin position="52"/>
        <end position="116"/>
    </location>
</feature>
<organism evidence="2 3">
    <name type="scientific">Pleurodeles waltl</name>
    <name type="common">Iberian ribbed newt</name>
    <dbReference type="NCBI Taxonomy" id="8319"/>
    <lineage>
        <taxon>Eukaryota</taxon>
        <taxon>Metazoa</taxon>
        <taxon>Chordata</taxon>
        <taxon>Craniata</taxon>
        <taxon>Vertebrata</taxon>
        <taxon>Euteleostomi</taxon>
        <taxon>Amphibia</taxon>
        <taxon>Batrachia</taxon>
        <taxon>Caudata</taxon>
        <taxon>Salamandroidea</taxon>
        <taxon>Salamandridae</taxon>
        <taxon>Pleurodelinae</taxon>
        <taxon>Pleurodeles</taxon>
    </lineage>
</organism>
<dbReference type="AlphaFoldDB" id="A0AAV7R2S6"/>
<evidence type="ECO:0000256" key="1">
    <source>
        <dbReference type="SAM" id="Coils"/>
    </source>
</evidence>
<comment type="caution">
    <text evidence="2">The sequence shown here is derived from an EMBL/GenBank/DDBJ whole genome shotgun (WGS) entry which is preliminary data.</text>
</comment>
<protein>
    <submittedName>
        <fullName evidence="2">Uncharacterized protein</fullName>
    </submittedName>
</protein>
<dbReference type="Proteomes" id="UP001066276">
    <property type="component" value="Chromosome 6"/>
</dbReference>
<sequence>MDGEGGGKVVGPVEDGKVKLQEWLRLLKKEEEHLLESKVKQDEHNKTLWNKLRTEKNKIEFEFEKLQQLLKKNKQTLREKLEEMEKKMTMVENANINKLTNQITSLNVLIMEIEKKCEASGRELLKVRYCM</sequence>
<evidence type="ECO:0000313" key="2">
    <source>
        <dbReference type="EMBL" id="KAJ1146550.1"/>
    </source>
</evidence>
<accession>A0AAV7R2S6</accession>
<dbReference type="EMBL" id="JANPWB010000010">
    <property type="protein sequence ID" value="KAJ1146550.1"/>
    <property type="molecule type" value="Genomic_DNA"/>
</dbReference>
<reference evidence="2" key="1">
    <citation type="journal article" date="2022" name="bioRxiv">
        <title>Sequencing and chromosome-scale assembly of the giantPleurodeles waltlgenome.</title>
        <authorList>
            <person name="Brown T."/>
            <person name="Elewa A."/>
            <person name="Iarovenko S."/>
            <person name="Subramanian E."/>
            <person name="Araus A.J."/>
            <person name="Petzold A."/>
            <person name="Susuki M."/>
            <person name="Suzuki K.-i.T."/>
            <person name="Hayashi T."/>
            <person name="Toyoda A."/>
            <person name="Oliveira C."/>
            <person name="Osipova E."/>
            <person name="Leigh N.D."/>
            <person name="Simon A."/>
            <person name="Yun M.H."/>
        </authorList>
    </citation>
    <scope>NUCLEOTIDE SEQUENCE</scope>
    <source>
        <strain evidence="2">20211129_DDA</strain>
        <tissue evidence="2">Liver</tissue>
    </source>
</reference>
<dbReference type="InterPro" id="IPR050143">
    <property type="entry name" value="TRIM/RBCC"/>
</dbReference>
<keyword evidence="3" id="KW-1185">Reference proteome</keyword>
<gene>
    <name evidence="2" type="ORF">NDU88_012818</name>
</gene>
<dbReference type="PANTHER" id="PTHR24103">
    <property type="entry name" value="E3 UBIQUITIN-PROTEIN LIGASE TRIM"/>
    <property type="match status" value="1"/>
</dbReference>